<feature type="region of interest" description="Disordered" evidence="1">
    <location>
        <begin position="1"/>
        <end position="81"/>
    </location>
</feature>
<protein>
    <submittedName>
        <fullName evidence="2">Uncharacterized protein</fullName>
    </submittedName>
</protein>
<dbReference type="Proteomes" id="UP001153069">
    <property type="component" value="Unassembled WGS sequence"/>
</dbReference>
<comment type="caution">
    <text evidence="2">The sequence shown here is derived from an EMBL/GenBank/DDBJ whole genome shotgun (WGS) entry which is preliminary data.</text>
</comment>
<name>A0A9N8EIQ8_9STRA</name>
<evidence type="ECO:0000313" key="2">
    <source>
        <dbReference type="EMBL" id="CAB9519976.1"/>
    </source>
</evidence>
<evidence type="ECO:0000313" key="3">
    <source>
        <dbReference type="Proteomes" id="UP001153069"/>
    </source>
</evidence>
<evidence type="ECO:0000256" key="1">
    <source>
        <dbReference type="SAM" id="MobiDB-lite"/>
    </source>
</evidence>
<reference evidence="2" key="1">
    <citation type="submission" date="2020-06" db="EMBL/GenBank/DDBJ databases">
        <authorList>
            <consortium name="Plant Systems Biology data submission"/>
        </authorList>
    </citation>
    <scope>NUCLEOTIDE SEQUENCE</scope>
    <source>
        <strain evidence="2">D6</strain>
    </source>
</reference>
<gene>
    <name evidence="2" type="ORF">SEMRO_1062_G236980.1</name>
</gene>
<keyword evidence="3" id="KW-1185">Reference proteome</keyword>
<accession>A0A9N8EIQ8</accession>
<sequence length="199" mass="22191">MPDGFQAYKEEELDEASRQAKSRKICDSVTSNEGGVGDSTPRSQDADESERTTATIDTTGHGETEVGQVDGDNPGDAVDTDCAEDDAKEEFCLYNEEERQEYLERIQNDPVQMETYMIMKGLLESFKEGALPPDLRPPTPEAARRILKRSVSSLHSLSRGMMDWTFRVSAFISCSAGRGEGGRFLQRRNDPRDRGPGFR</sequence>
<proteinExistence type="predicted"/>
<organism evidence="2 3">
    <name type="scientific">Seminavis robusta</name>
    <dbReference type="NCBI Taxonomy" id="568900"/>
    <lineage>
        <taxon>Eukaryota</taxon>
        <taxon>Sar</taxon>
        <taxon>Stramenopiles</taxon>
        <taxon>Ochrophyta</taxon>
        <taxon>Bacillariophyta</taxon>
        <taxon>Bacillariophyceae</taxon>
        <taxon>Bacillariophycidae</taxon>
        <taxon>Naviculales</taxon>
        <taxon>Naviculaceae</taxon>
        <taxon>Seminavis</taxon>
    </lineage>
</organism>
<dbReference type="EMBL" id="CAICTM010001060">
    <property type="protein sequence ID" value="CAB9519976.1"/>
    <property type="molecule type" value="Genomic_DNA"/>
</dbReference>
<feature type="compositionally biased region" description="Basic and acidic residues" evidence="1">
    <location>
        <begin position="187"/>
        <end position="199"/>
    </location>
</feature>
<dbReference type="AlphaFoldDB" id="A0A9N8EIQ8"/>
<feature type="region of interest" description="Disordered" evidence="1">
    <location>
        <begin position="177"/>
        <end position="199"/>
    </location>
</feature>